<dbReference type="InterPro" id="IPR050325">
    <property type="entry name" value="Prot/Nucl_acid_deglycase"/>
</dbReference>
<keyword evidence="2" id="KW-0456">Lyase</keyword>
<dbReference type="AlphaFoldDB" id="A0A0U2X1H5"/>
<dbReference type="Pfam" id="PF12893">
    <property type="entry name" value="Lumazine_bd_2"/>
    <property type="match status" value="1"/>
</dbReference>
<dbReference type="GO" id="GO:0019172">
    <property type="term" value="F:glyoxalase III activity"/>
    <property type="evidence" value="ECO:0007669"/>
    <property type="project" value="TreeGrafter"/>
</dbReference>
<organism evidence="6 7">
    <name type="scientific">Pseudoalteromonas rubra</name>
    <dbReference type="NCBI Taxonomy" id="43658"/>
    <lineage>
        <taxon>Bacteria</taxon>
        <taxon>Pseudomonadati</taxon>
        <taxon>Pseudomonadota</taxon>
        <taxon>Gammaproteobacteria</taxon>
        <taxon>Alteromonadales</taxon>
        <taxon>Pseudoalteromonadaceae</taxon>
        <taxon>Pseudoalteromonas</taxon>
    </lineage>
</organism>
<dbReference type="PANTHER" id="PTHR48094:SF11">
    <property type="entry name" value="GLUTATHIONE-INDEPENDENT GLYOXALASE HSP31-RELATED"/>
    <property type="match status" value="1"/>
</dbReference>
<sequence length="369" mass="40913">MKTCLKYVLILLCLISSGHSMASDKAGLLQALNDYLQGTRESDPARIKNAFHSQAQLLLSHDTKPFWTVTAEQYANWFNRQSDKQRRGKVLSLKIDGDIAMARLKITVAPPYKTYVDHILLKQIAGKWQIVSKTATDKSTQYKSKKILFIASSASFHGDTELPAGTSFSELVYAYDTFIKAGYTVDFMSTRGGALSLAYVNTSVPIHKQYLYDPEFMYAIGHSLAPEQVDASQYHAVHYVGGSNAMYEVAEHPQIQAIAMAVYEQNNGIISAVCHGTAGIVNLKLKSGAYLVANKRVSGYPESFERQGAPYLKAFPFFIGERVKARGGEFLHGERNKPFVEIDGRLITGQNYLSSVAVAEAMIEVLDKR</sequence>
<keyword evidence="1" id="KW-0346">Stress response</keyword>
<dbReference type="PANTHER" id="PTHR48094">
    <property type="entry name" value="PROTEIN/NUCLEIC ACID DEGLYCASE DJ-1-RELATED"/>
    <property type="match status" value="1"/>
</dbReference>
<evidence type="ECO:0000256" key="2">
    <source>
        <dbReference type="ARBA" id="ARBA00023239"/>
    </source>
</evidence>
<proteinExistence type="inferred from homology"/>
<dbReference type="GO" id="GO:0005737">
    <property type="term" value="C:cytoplasm"/>
    <property type="evidence" value="ECO:0007669"/>
    <property type="project" value="TreeGrafter"/>
</dbReference>
<evidence type="ECO:0000256" key="4">
    <source>
        <dbReference type="SAM" id="SignalP"/>
    </source>
</evidence>
<dbReference type="CDD" id="cd03141">
    <property type="entry name" value="GATase1_Hsp31_like"/>
    <property type="match status" value="1"/>
</dbReference>
<gene>
    <name evidence="6" type="ORF">AT705_03870</name>
</gene>
<protein>
    <submittedName>
        <fullName evidence="6">Peptidase</fullName>
    </submittedName>
</protein>
<feature type="signal peptide" evidence="4">
    <location>
        <begin position="1"/>
        <end position="22"/>
    </location>
</feature>
<dbReference type="InterPro" id="IPR002818">
    <property type="entry name" value="DJ-1/PfpI"/>
</dbReference>
<evidence type="ECO:0000313" key="6">
    <source>
        <dbReference type="EMBL" id="ALU42148.1"/>
    </source>
</evidence>
<dbReference type="InterPro" id="IPR029062">
    <property type="entry name" value="Class_I_gatase-like"/>
</dbReference>
<dbReference type="GO" id="GO:0019243">
    <property type="term" value="P:methylglyoxal catabolic process to D-lactate via S-lactoyl-glutathione"/>
    <property type="evidence" value="ECO:0007669"/>
    <property type="project" value="TreeGrafter"/>
</dbReference>
<dbReference type="InterPro" id="IPR032710">
    <property type="entry name" value="NTF2-like_dom_sf"/>
</dbReference>
<dbReference type="SUPFAM" id="SSF52317">
    <property type="entry name" value="Class I glutamine amidotransferase-like"/>
    <property type="match status" value="1"/>
</dbReference>
<evidence type="ECO:0000313" key="7">
    <source>
        <dbReference type="Proteomes" id="UP000069015"/>
    </source>
</evidence>
<dbReference type="KEGG" id="prr:AT705_03870"/>
<dbReference type="Pfam" id="PF01965">
    <property type="entry name" value="DJ-1_PfpI"/>
    <property type="match status" value="1"/>
</dbReference>
<evidence type="ECO:0000259" key="5">
    <source>
        <dbReference type="Pfam" id="PF01965"/>
    </source>
</evidence>
<keyword evidence="4" id="KW-0732">Signal</keyword>
<reference evidence="6 7" key="1">
    <citation type="submission" date="2015-12" db="EMBL/GenBank/DDBJ databases">
        <title>Complete genome sequence of Pseudoalteromonas rubra SCSIO 6842, harboring a conjugative plasmid.</title>
        <authorList>
            <person name="Li B."/>
            <person name="Wang X."/>
        </authorList>
    </citation>
    <scope>NUCLEOTIDE SEQUENCE [LARGE SCALE GENOMIC DNA]</scope>
    <source>
        <strain evidence="6 7">SCSIO 6842</strain>
    </source>
</reference>
<dbReference type="Gene3D" id="3.10.450.50">
    <property type="match status" value="1"/>
</dbReference>
<feature type="chain" id="PRO_5006834068" evidence="4">
    <location>
        <begin position="23"/>
        <end position="369"/>
    </location>
</feature>
<dbReference type="Gene3D" id="3.40.50.880">
    <property type="match status" value="1"/>
</dbReference>
<comment type="similarity">
    <text evidence="3">Belongs to the peptidase C56 family. HSP31-like subfamily.</text>
</comment>
<dbReference type="SUPFAM" id="SSF54427">
    <property type="entry name" value="NTF2-like"/>
    <property type="match status" value="1"/>
</dbReference>
<dbReference type="InterPro" id="IPR039437">
    <property type="entry name" value="FrzH/put_lumazine-bd"/>
</dbReference>
<evidence type="ECO:0000256" key="1">
    <source>
        <dbReference type="ARBA" id="ARBA00023016"/>
    </source>
</evidence>
<evidence type="ECO:0000256" key="3">
    <source>
        <dbReference type="ARBA" id="ARBA00038493"/>
    </source>
</evidence>
<name>A0A0U2X1H5_9GAMM</name>
<feature type="domain" description="DJ-1/PfpI" evidence="5">
    <location>
        <begin position="168"/>
        <end position="361"/>
    </location>
</feature>
<dbReference type="EMBL" id="CP013611">
    <property type="protein sequence ID" value="ALU42148.1"/>
    <property type="molecule type" value="Genomic_DNA"/>
</dbReference>
<accession>A0A0U2X1H5</accession>
<dbReference type="Proteomes" id="UP000069015">
    <property type="component" value="Chromosome 1"/>
</dbReference>